<dbReference type="Proteomes" id="UP001629235">
    <property type="component" value="Unassembled WGS sequence"/>
</dbReference>
<evidence type="ECO:0000313" key="2">
    <source>
        <dbReference type="Proteomes" id="UP001629235"/>
    </source>
</evidence>
<evidence type="ECO:0000313" key="1">
    <source>
        <dbReference type="EMBL" id="MFM0105673.1"/>
    </source>
</evidence>
<accession>A0ACC7NG64</accession>
<sequence>MSFTDTAIIGAGPYGLSLAAHLKATGVNHQLLGQPMLTWRNYMPPGMLLRSEAFASSLHAPRAGFTVEDYCRLKGLPYEPMGMELPLERFVDYALWFQANLVGEIQPVDVASLRRVDGHFQLTLSDGRSLSARKVVIALGLKGFAQTPPALQGLPERYATHSERYGDLTWARGMDIAIVGGGQSALGLSALLHELGARPHVLMRESHVVWHGRPQASRSLVSKLKGPDAGLGRGWRSLFLSECPGIFHMLDDARRKQIMEKSYGASGAWWLHDRVVDKVKLSFRTAVRSASVDNGRVVLRVLTEGKDAAVGADHVIAATGFRTDMRQHAFLSKDIADTISGGTGLPELTSNYETLVRGLYVVGPASAHSFGPVMRFVYGTKHASPCVARHITGSLKAGERQAGWSAGEAPLSGRTNE</sequence>
<gene>
    <name evidence="1" type="ORF">PQR01_19840</name>
</gene>
<dbReference type="EMBL" id="JAQQDW010000039">
    <property type="protein sequence ID" value="MFM0105673.1"/>
    <property type="molecule type" value="Genomic_DNA"/>
</dbReference>
<name>A0ACC7NG64_9BURK</name>
<proteinExistence type="predicted"/>
<keyword evidence="2" id="KW-1185">Reference proteome</keyword>
<organism evidence="1 2">
    <name type="scientific">Paraburkholderia rhynchosiae</name>
    <dbReference type="NCBI Taxonomy" id="487049"/>
    <lineage>
        <taxon>Bacteria</taxon>
        <taxon>Pseudomonadati</taxon>
        <taxon>Pseudomonadota</taxon>
        <taxon>Betaproteobacteria</taxon>
        <taxon>Burkholderiales</taxon>
        <taxon>Burkholderiaceae</taxon>
        <taxon>Paraburkholderia</taxon>
    </lineage>
</organism>
<reference evidence="1 2" key="1">
    <citation type="journal article" date="2024" name="Chem. Sci.">
        <title>Discovery of megapolipeptins by genome mining of a Burkholderiales bacteria collection.</title>
        <authorList>
            <person name="Paulo B.S."/>
            <person name="Recchia M.J.J."/>
            <person name="Lee S."/>
            <person name="Fergusson C.H."/>
            <person name="Romanowski S.B."/>
            <person name="Hernandez A."/>
            <person name="Krull N."/>
            <person name="Liu D.Y."/>
            <person name="Cavanagh H."/>
            <person name="Bos A."/>
            <person name="Gray C.A."/>
            <person name="Murphy B.T."/>
            <person name="Linington R.G."/>
            <person name="Eustaquio A.S."/>
        </authorList>
    </citation>
    <scope>NUCLEOTIDE SEQUENCE [LARGE SCALE GENOMIC DNA]</scope>
    <source>
        <strain evidence="1 2">RL18-126-BIB-B</strain>
    </source>
</reference>
<protein>
    <submittedName>
        <fullName evidence="1">NAD(P)-binding domain-containing protein</fullName>
    </submittedName>
</protein>
<comment type="caution">
    <text evidence="1">The sequence shown here is derived from an EMBL/GenBank/DDBJ whole genome shotgun (WGS) entry which is preliminary data.</text>
</comment>